<dbReference type="VEuPathDB" id="FungiDB:ASPCADRAFT_509526"/>
<keyword evidence="2" id="KW-1185">Reference proteome</keyword>
<gene>
    <name evidence="1" type="ORF">ASPCADRAFT_509526</name>
</gene>
<dbReference type="InterPro" id="IPR029058">
    <property type="entry name" value="AB_hydrolase_fold"/>
</dbReference>
<dbReference type="Proteomes" id="UP000188318">
    <property type="component" value="Unassembled WGS sequence"/>
</dbReference>
<protein>
    <recommendedName>
        <fullName evidence="3">Thioesterase domain-containing protein</fullName>
    </recommendedName>
</protein>
<dbReference type="EMBL" id="KV907508">
    <property type="protein sequence ID" value="OOF92008.1"/>
    <property type="molecule type" value="Genomic_DNA"/>
</dbReference>
<accession>A0A1R3RBZ7</accession>
<proteinExistence type="predicted"/>
<dbReference type="OrthoDB" id="10253869at2759"/>
<evidence type="ECO:0008006" key="3">
    <source>
        <dbReference type="Google" id="ProtNLM"/>
    </source>
</evidence>
<reference evidence="2" key="1">
    <citation type="journal article" date="2017" name="Genome Biol.">
        <title>Comparative genomics reveals high biological diversity and specific adaptations in the industrially and medically important fungal genus Aspergillus.</title>
        <authorList>
            <person name="de Vries R.P."/>
            <person name="Riley R."/>
            <person name="Wiebenga A."/>
            <person name="Aguilar-Osorio G."/>
            <person name="Amillis S."/>
            <person name="Uchima C.A."/>
            <person name="Anderluh G."/>
            <person name="Asadollahi M."/>
            <person name="Askin M."/>
            <person name="Barry K."/>
            <person name="Battaglia E."/>
            <person name="Bayram O."/>
            <person name="Benocci T."/>
            <person name="Braus-Stromeyer S.A."/>
            <person name="Caldana C."/>
            <person name="Canovas D."/>
            <person name="Cerqueira G.C."/>
            <person name="Chen F."/>
            <person name="Chen W."/>
            <person name="Choi C."/>
            <person name="Clum A."/>
            <person name="Dos Santos R.A."/>
            <person name="Damasio A.R."/>
            <person name="Diallinas G."/>
            <person name="Emri T."/>
            <person name="Fekete E."/>
            <person name="Flipphi M."/>
            <person name="Freyberg S."/>
            <person name="Gallo A."/>
            <person name="Gournas C."/>
            <person name="Habgood R."/>
            <person name="Hainaut M."/>
            <person name="Harispe M.L."/>
            <person name="Henrissat B."/>
            <person name="Hilden K.S."/>
            <person name="Hope R."/>
            <person name="Hossain A."/>
            <person name="Karabika E."/>
            <person name="Karaffa L."/>
            <person name="Karanyi Z."/>
            <person name="Krasevec N."/>
            <person name="Kuo A."/>
            <person name="Kusch H."/>
            <person name="LaButti K."/>
            <person name="Lagendijk E.L."/>
            <person name="Lapidus A."/>
            <person name="Levasseur A."/>
            <person name="Lindquist E."/>
            <person name="Lipzen A."/>
            <person name="Logrieco A.F."/>
            <person name="MacCabe A."/>
            <person name="Maekelae M.R."/>
            <person name="Malavazi I."/>
            <person name="Melin P."/>
            <person name="Meyer V."/>
            <person name="Mielnichuk N."/>
            <person name="Miskei M."/>
            <person name="Molnar A.P."/>
            <person name="Mule G."/>
            <person name="Ngan C.Y."/>
            <person name="Orejas M."/>
            <person name="Orosz E."/>
            <person name="Ouedraogo J.P."/>
            <person name="Overkamp K.M."/>
            <person name="Park H.-S."/>
            <person name="Perrone G."/>
            <person name="Piumi F."/>
            <person name="Punt P.J."/>
            <person name="Ram A.F."/>
            <person name="Ramon A."/>
            <person name="Rauscher S."/>
            <person name="Record E."/>
            <person name="Riano-Pachon D.M."/>
            <person name="Robert V."/>
            <person name="Roehrig J."/>
            <person name="Ruller R."/>
            <person name="Salamov A."/>
            <person name="Salih N.S."/>
            <person name="Samson R.A."/>
            <person name="Sandor E."/>
            <person name="Sanguinetti M."/>
            <person name="Schuetze T."/>
            <person name="Sepcic K."/>
            <person name="Shelest E."/>
            <person name="Sherlock G."/>
            <person name="Sophianopoulou V."/>
            <person name="Squina F.M."/>
            <person name="Sun H."/>
            <person name="Susca A."/>
            <person name="Todd R.B."/>
            <person name="Tsang A."/>
            <person name="Unkles S.E."/>
            <person name="van de Wiele N."/>
            <person name="van Rossen-Uffink D."/>
            <person name="Oliveira J.V."/>
            <person name="Vesth T.C."/>
            <person name="Visser J."/>
            <person name="Yu J.-H."/>
            <person name="Zhou M."/>
            <person name="Andersen M.R."/>
            <person name="Archer D.B."/>
            <person name="Baker S.E."/>
            <person name="Benoit I."/>
            <person name="Brakhage A.A."/>
            <person name="Braus G.H."/>
            <person name="Fischer R."/>
            <person name="Frisvad J.C."/>
            <person name="Goldman G.H."/>
            <person name="Houbraken J."/>
            <person name="Oakley B."/>
            <person name="Pocsi I."/>
            <person name="Scazzocchio C."/>
            <person name="Seiboth B."/>
            <person name="vanKuyk P.A."/>
            <person name="Wortman J."/>
            <person name="Dyer P.S."/>
            <person name="Grigoriev I.V."/>
        </authorList>
    </citation>
    <scope>NUCLEOTIDE SEQUENCE [LARGE SCALE GENOMIC DNA]</scope>
    <source>
        <strain evidence="2">ITEM 5010</strain>
    </source>
</reference>
<evidence type="ECO:0000313" key="1">
    <source>
        <dbReference type="EMBL" id="OOF92008.1"/>
    </source>
</evidence>
<name>A0A1R3RBZ7_ASPC5</name>
<dbReference type="AlphaFoldDB" id="A0A1R3RBZ7"/>
<dbReference type="Gene3D" id="3.40.50.1820">
    <property type="entry name" value="alpha/beta hydrolase"/>
    <property type="match status" value="1"/>
</dbReference>
<sequence>MESLHITQTLASLEPYMPAPLPGHCCSARTTLYVAKHGVNQQSQVEVLDAFERDRRVVTWLLEDRTQLGAMGDGWETLVDPTLLTIVPVHGNHFNMMREPHVREWVDELRAFYFD</sequence>
<organism evidence="1 2">
    <name type="scientific">Aspergillus carbonarius (strain ITEM 5010)</name>
    <dbReference type="NCBI Taxonomy" id="602072"/>
    <lineage>
        <taxon>Eukaryota</taxon>
        <taxon>Fungi</taxon>
        <taxon>Dikarya</taxon>
        <taxon>Ascomycota</taxon>
        <taxon>Pezizomycotina</taxon>
        <taxon>Eurotiomycetes</taxon>
        <taxon>Eurotiomycetidae</taxon>
        <taxon>Eurotiales</taxon>
        <taxon>Aspergillaceae</taxon>
        <taxon>Aspergillus</taxon>
        <taxon>Aspergillus subgen. Circumdati</taxon>
    </lineage>
</organism>
<evidence type="ECO:0000313" key="2">
    <source>
        <dbReference type="Proteomes" id="UP000188318"/>
    </source>
</evidence>